<evidence type="ECO:0000259" key="2">
    <source>
        <dbReference type="PROSITE" id="PS51371"/>
    </source>
</evidence>
<dbReference type="PANTHER" id="PTHR36510">
    <property type="entry name" value="GLUTAMATE--CYSTEINE LIGASE 2-RELATED"/>
    <property type="match status" value="1"/>
</dbReference>
<dbReference type="GO" id="GO:0016879">
    <property type="term" value="F:ligase activity, forming carbon-nitrogen bonds"/>
    <property type="evidence" value="ECO:0007669"/>
    <property type="project" value="TreeGrafter"/>
</dbReference>
<feature type="domain" description="CBS" evidence="2">
    <location>
        <begin position="571"/>
        <end position="616"/>
    </location>
</feature>
<protein>
    <submittedName>
        <fullName evidence="3">CBS domain-containing protein</fullName>
    </submittedName>
</protein>
<evidence type="ECO:0000313" key="3">
    <source>
        <dbReference type="EMBL" id="NAS11034.1"/>
    </source>
</evidence>
<dbReference type="Gene3D" id="3.10.580.10">
    <property type="entry name" value="CBS-domain"/>
    <property type="match status" value="1"/>
</dbReference>
<dbReference type="InterPro" id="IPR000644">
    <property type="entry name" value="CBS_dom"/>
</dbReference>
<sequence>MGELKVKRFERHADKANYISQLLKEIEILEFLIKEKRFERKPIRIGAEQEFCVTQNNWEPNNNAGDILEEVNDPHFTHELTRYNLEINLDPLVLKGSCFSELHWQLDLLLDKVSQVADKHDSKIVLTGILPTIGSDHLEKDYMTPAKRYDLLNKSIKEIRQKDIELHIKGVDEINLYHDSILYEGCNTSFQAHLQIDPEDFISAYNWAQAISGPVLSICTNSPLLMGKELWEETRIALFTQSIDTRPSSFVLNERESRVSFGNQWVKGTIADFLKDEIIGYRSLITGDFNDLSWEEIKGGMTPKLKALGLLNGTIYKWNRPCYGITDGLPHLRIENRYIPAGPTTEDEIANMMFWVGIMQGRPAEWDNVHERMDFKDVKGNFFNAARYGMASQFYWDGKLCSSRDLILDTLLPMAYKGLYKMDLEPKDVERYLSVIERRAKTRGGSRWITEAYRSLRKKANRPEALRILVAAMHERQNKKYAVDAWELPRGDEFATKDEARKVKDIMNTRVITVLENDSLELVLKTMQWKDIHHMPVLNKKQELSGLLSWKDMEQYLDEPEILRGRIDALMQRDLITIDKSASHAEAKDLMQSNNINCLPVLQGKRLVGIITSNDL</sequence>
<evidence type="ECO:0000256" key="1">
    <source>
        <dbReference type="PROSITE-ProRule" id="PRU00703"/>
    </source>
</evidence>
<proteinExistence type="predicted"/>
<dbReference type="InterPro" id="IPR050141">
    <property type="entry name" value="GCL_type2/YbdK_subfam"/>
</dbReference>
<dbReference type="EMBL" id="WXYO01000001">
    <property type="protein sequence ID" value="NAS11034.1"/>
    <property type="molecule type" value="Genomic_DNA"/>
</dbReference>
<feature type="domain" description="CBS" evidence="2">
    <location>
        <begin position="507"/>
        <end position="563"/>
    </location>
</feature>
<dbReference type="PROSITE" id="PS51371">
    <property type="entry name" value="CBS"/>
    <property type="match status" value="2"/>
</dbReference>
<dbReference type="SMART" id="SM00116">
    <property type="entry name" value="CBS"/>
    <property type="match status" value="2"/>
</dbReference>
<dbReference type="RefSeq" id="WP_161433965.1">
    <property type="nucleotide sequence ID" value="NZ_WXYO01000001.1"/>
</dbReference>
<comment type="caution">
    <text evidence="3">The sequence shown here is derived from an EMBL/GenBank/DDBJ whole genome shotgun (WGS) entry which is preliminary data.</text>
</comment>
<dbReference type="InterPro" id="IPR014746">
    <property type="entry name" value="Gln_synth/guanido_kin_cat_dom"/>
</dbReference>
<evidence type="ECO:0000313" key="4">
    <source>
        <dbReference type="Proteomes" id="UP000475249"/>
    </source>
</evidence>
<dbReference type="Pfam" id="PF00571">
    <property type="entry name" value="CBS"/>
    <property type="match status" value="2"/>
</dbReference>
<dbReference type="SUPFAM" id="SSF55931">
    <property type="entry name" value="Glutamine synthetase/guanido kinase"/>
    <property type="match status" value="1"/>
</dbReference>
<dbReference type="PANTHER" id="PTHR36510:SF3">
    <property type="entry name" value="CONSERVED PROTEIN"/>
    <property type="match status" value="1"/>
</dbReference>
<dbReference type="AlphaFoldDB" id="A0A6L9E8S0"/>
<gene>
    <name evidence="3" type="ORF">GTQ38_03405</name>
</gene>
<name>A0A6L9E8S0_9FLAO</name>
<dbReference type="Proteomes" id="UP000475249">
    <property type="component" value="Unassembled WGS sequence"/>
</dbReference>
<keyword evidence="1" id="KW-0129">CBS domain</keyword>
<organism evidence="3 4">
    <name type="scientific">Poritiphilus flavus</name>
    <dbReference type="NCBI Taxonomy" id="2697053"/>
    <lineage>
        <taxon>Bacteria</taxon>
        <taxon>Pseudomonadati</taxon>
        <taxon>Bacteroidota</taxon>
        <taxon>Flavobacteriia</taxon>
        <taxon>Flavobacteriales</taxon>
        <taxon>Flavobacteriaceae</taxon>
        <taxon>Poritiphilus</taxon>
    </lineage>
</organism>
<accession>A0A6L9E8S0</accession>
<dbReference type="Gene3D" id="3.30.590.20">
    <property type="match status" value="1"/>
</dbReference>
<reference evidence="3 4" key="1">
    <citation type="submission" date="2020-01" db="EMBL/GenBank/DDBJ databases">
        <title>Bacteria diversity of Porities sp.</title>
        <authorList>
            <person name="Wang G."/>
        </authorList>
    </citation>
    <scope>NUCLEOTIDE SEQUENCE [LARGE SCALE GENOMIC DNA]</scope>
    <source>
        <strain evidence="3 4">R33</strain>
    </source>
</reference>
<dbReference type="InterPro" id="IPR046342">
    <property type="entry name" value="CBS_dom_sf"/>
</dbReference>
<dbReference type="SUPFAM" id="SSF54631">
    <property type="entry name" value="CBS-domain pair"/>
    <property type="match status" value="1"/>
</dbReference>
<keyword evidence="4" id="KW-1185">Reference proteome</keyword>